<dbReference type="InterPro" id="IPR049492">
    <property type="entry name" value="BD-FAE-like_dom"/>
</dbReference>
<gene>
    <name evidence="4" type="ORF">SAMN04490208_1061</name>
</gene>
<evidence type="ECO:0000313" key="4">
    <source>
        <dbReference type="EMBL" id="SDN66875.1"/>
    </source>
</evidence>
<feature type="domain" description="BD-FAE-like" evidence="3">
    <location>
        <begin position="87"/>
        <end position="189"/>
    </location>
</feature>
<evidence type="ECO:0000313" key="5">
    <source>
        <dbReference type="Proteomes" id="UP000181903"/>
    </source>
</evidence>
<keyword evidence="1" id="KW-0378">Hydrolase</keyword>
<evidence type="ECO:0000256" key="1">
    <source>
        <dbReference type="ARBA" id="ARBA00022801"/>
    </source>
</evidence>
<name>A0ABY0RCW8_9PSED</name>
<dbReference type="RefSeq" id="WP_231982001.1">
    <property type="nucleotide sequence ID" value="NZ_LT629706.1"/>
</dbReference>
<accession>A0ABY0RCW8</accession>
<dbReference type="Gene3D" id="3.40.50.1820">
    <property type="entry name" value="alpha/beta hydrolase"/>
    <property type="match status" value="1"/>
</dbReference>
<dbReference type="SUPFAM" id="SSF53474">
    <property type="entry name" value="alpha/beta-Hydrolases"/>
    <property type="match status" value="1"/>
</dbReference>
<keyword evidence="5" id="KW-1185">Reference proteome</keyword>
<feature type="signal peptide" evidence="2">
    <location>
        <begin position="1"/>
        <end position="26"/>
    </location>
</feature>
<dbReference type="Proteomes" id="UP000181903">
    <property type="component" value="Chromosome I"/>
</dbReference>
<dbReference type="Pfam" id="PF20434">
    <property type="entry name" value="BD-FAE"/>
    <property type="match status" value="1"/>
</dbReference>
<reference evidence="4 5" key="1">
    <citation type="submission" date="2016-10" db="EMBL/GenBank/DDBJ databases">
        <authorList>
            <person name="Varghese N."/>
            <person name="Submissions S."/>
        </authorList>
    </citation>
    <scope>NUCLEOTIDE SEQUENCE [LARGE SCALE GENOMIC DNA]</scope>
    <source>
        <strain evidence="4 5">BS2776</strain>
    </source>
</reference>
<evidence type="ECO:0000256" key="2">
    <source>
        <dbReference type="SAM" id="SignalP"/>
    </source>
</evidence>
<evidence type="ECO:0000259" key="3">
    <source>
        <dbReference type="Pfam" id="PF20434"/>
    </source>
</evidence>
<organism evidence="4 5">
    <name type="scientific">Pseudomonas poae</name>
    <dbReference type="NCBI Taxonomy" id="200451"/>
    <lineage>
        <taxon>Bacteria</taxon>
        <taxon>Pseudomonadati</taxon>
        <taxon>Pseudomonadota</taxon>
        <taxon>Gammaproteobacteria</taxon>
        <taxon>Pseudomonadales</taxon>
        <taxon>Pseudomonadaceae</taxon>
        <taxon>Pseudomonas</taxon>
    </lineage>
</organism>
<feature type="chain" id="PRO_5046760051" evidence="2">
    <location>
        <begin position="27"/>
        <end position="326"/>
    </location>
</feature>
<sequence>MHRRNFLNFSFLTLSMGSIGACVSFASDKKVFMDYTQSELDDAYNQDVWAHPGFERTIQSYGDISQHVKKKYSFKTFSYGNKPSEVLDVFSPSDAGVAPIHVFIHGGAWRLLSKDTSSGPAPVFVERGGIYVALNFDNIPATTLAGMVEQCRSALLWVYRNAEKIGGDPNRITLSGHSSGAHLAGVMLTTDWSRYGVPKKLIQSAVLISGLCELEAPMLSFRANYLRLSPAETYAFSPIHFVSAVSCPVFIAWGQDESPEFKRQSITFAQALQSAGRLQGSLELQGIDHLQAVLELNDPQSSVARVALRQMGLDSSLAADDSQSKS</sequence>
<dbReference type="PANTHER" id="PTHR48081">
    <property type="entry name" value="AB HYDROLASE SUPERFAMILY PROTEIN C4A8.06C"/>
    <property type="match status" value="1"/>
</dbReference>
<dbReference type="InterPro" id="IPR029058">
    <property type="entry name" value="AB_hydrolase_fold"/>
</dbReference>
<keyword evidence="2" id="KW-0732">Signal</keyword>
<protein>
    <submittedName>
        <fullName evidence="4">Arylformamidase</fullName>
    </submittedName>
</protein>
<dbReference type="PANTHER" id="PTHR48081:SF33">
    <property type="entry name" value="KYNURENINE FORMAMIDASE"/>
    <property type="match status" value="1"/>
</dbReference>
<dbReference type="EMBL" id="LT629706">
    <property type="protein sequence ID" value="SDN66875.1"/>
    <property type="molecule type" value="Genomic_DNA"/>
</dbReference>
<dbReference type="InterPro" id="IPR050300">
    <property type="entry name" value="GDXG_lipolytic_enzyme"/>
</dbReference>
<dbReference type="PROSITE" id="PS51257">
    <property type="entry name" value="PROKAR_LIPOPROTEIN"/>
    <property type="match status" value="1"/>
</dbReference>
<proteinExistence type="predicted"/>